<dbReference type="Pfam" id="PF00717">
    <property type="entry name" value="Peptidase_S24"/>
    <property type="match status" value="1"/>
</dbReference>
<dbReference type="Proteomes" id="UP000005273">
    <property type="component" value="Unassembled WGS sequence"/>
</dbReference>
<proteinExistence type="predicted"/>
<dbReference type="CDD" id="cd06529">
    <property type="entry name" value="S24_LexA-like"/>
    <property type="match status" value="1"/>
</dbReference>
<keyword evidence="3" id="KW-1185">Reference proteome</keyword>
<comment type="caution">
    <text evidence="2">The sequence shown here is derived from an EMBL/GenBank/DDBJ whole genome shotgun (WGS) entry which is preliminary data.</text>
</comment>
<protein>
    <submittedName>
        <fullName evidence="2">DNA polymerase V subunit UmuD family protein</fullName>
    </submittedName>
</protein>
<dbReference type="InterPro" id="IPR039418">
    <property type="entry name" value="LexA-like"/>
</dbReference>
<dbReference type="SUPFAM" id="SSF51306">
    <property type="entry name" value="LexA/Signal peptidase"/>
    <property type="match status" value="1"/>
</dbReference>
<dbReference type="STRING" id="592015.HMPREF1705_03805"/>
<dbReference type="InterPro" id="IPR036286">
    <property type="entry name" value="LexA/Signal_pep-like_sf"/>
</dbReference>
<reference evidence="3" key="1">
    <citation type="submission" date="2012-09" db="EMBL/GenBank/DDBJ databases">
        <authorList>
            <person name="Weinstock G."/>
            <person name="Sodergren E."/>
            <person name="Clifton S."/>
            <person name="Fulton L."/>
            <person name="Fulton B."/>
            <person name="Courtney L."/>
            <person name="Fronick C."/>
            <person name="Harrison M."/>
            <person name="Strong C."/>
            <person name="Farmer C."/>
            <person name="Delehaunty K."/>
            <person name="Markovic C."/>
            <person name="Hall O."/>
            <person name="Minx P."/>
            <person name="Tomlinson C."/>
            <person name="Mitreva M."/>
            <person name="Nelson J."/>
            <person name="Hou S."/>
            <person name="Wollam A."/>
            <person name="Pepin K.H."/>
            <person name="Johnson M."/>
            <person name="Bhonagiri V."/>
            <person name="Nash W.E."/>
            <person name="Suruliraj S."/>
            <person name="Warren W."/>
            <person name="Chinwalla A."/>
            <person name="Mardis E.R."/>
            <person name="Wilson R.K."/>
        </authorList>
    </citation>
    <scope>NUCLEOTIDE SEQUENCE [LARGE SCALE GENOMIC DNA]</scope>
    <source>
        <strain evidence="3">OS1</strain>
    </source>
</reference>
<name>A0A0T5X8I2_9BACT</name>
<dbReference type="InterPro" id="IPR015927">
    <property type="entry name" value="Peptidase_S24_S26A/B/C"/>
</dbReference>
<evidence type="ECO:0000313" key="3">
    <source>
        <dbReference type="Proteomes" id="UP000005273"/>
    </source>
</evidence>
<sequence>MRRFNTTTGFPTPAAEKAHSLDLNELVIHNRPSTYFLRASGDRPELGIAKGDVLIVDRSLNPREGDIAIVVEDNELHLKEVTPLAIRSWTNVNLQGTPTQEVFFGIVTWIMHETRSKR</sequence>
<organism evidence="2 3">
    <name type="scientific">Acetomicrobium hydrogeniformans ATCC BAA-1850</name>
    <dbReference type="NCBI Taxonomy" id="592015"/>
    <lineage>
        <taxon>Bacteria</taxon>
        <taxon>Thermotogati</taxon>
        <taxon>Synergistota</taxon>
        <taxon>Synergistia</taxon>
        <taxon>Synergistales</taxon>
        <taxon>Acetomicrobiaceae</taxon>
        <taxon>Acetomicrobium</taxon>
    </lineage>
</organism>
<dbReference type="EMBL" id="ACJX03000001">
    <property type="protein sequence ID" value="KRT34576.1"/>
    <property type="molecule type" value="Genomic_DNA"/>
</dbReference>
<dbReference type="AlphaFoldDB" id="A0A0T5X8I2"/>
<evidence type="ECO:0000259" key="1">
    <source>
        <dbReference type="Pfam" id="PF00717"/>
    </source>
</evidence>
<evidence type="ECO:0000313" key="2">
    <source>
        <dbReference type="EMBL" id="KRT34576.1"/>
    </source>
</evidence>
<dbReference type="Gene3D" id="2.10.109.10">
    <property type="entry name" value="Umud Fragment, subunit A"/>
    <property type="match status" value="1"/>
</dbReference>
<accession>A0A0T5X8I2</accession>
<gene>
    <name evidence="2" type="ORF">HMPREF1705_03805</name>
</gene>
<feature type="domain" description="Peptidase S24/S26A/S26B/S26C" evidence="1">
    <location>
        <begin position="7"/>
        <end position="81"/>
    </location>
</feature>
<dbReference type="eggNOG" id="COG1974">
    <property type="taxonomic scope" value="Bacteria"/>
</dbReference>
<dbReference type="OrthoDB" id="9787787at2"/>
<dbReference type="RefSeq" id="WP_009200547.1">
    <property type="nucleotide sequence ID" value="NZ_ACJX03000001.1"/>
</dbReference>